<dbReference type="AlphaFoldDB" id="A0AAP2BP60"/>
<name>A0AAP2BP60_KLEOX</name>
<accession>A0AAP2BP60</accession>
<keyword evidence="2" id="KW-1185">Reference proteome</keyword>
<dbReference type="RefSeq" id="WP_016809926.1">
    <property type="nucleotide sequence ID" value="NZ_CABGTQ010000008.1"/>
</dbReference>
<evidence type="ECO:0000313" key="1">
    <source>
        <dbReference type="EMBL" id="MBQ0604189.1"/>
    </source>
</evidence>
<evidence type="ECO:0000313" key="2">
    <source>
        <dbReference type="Proteomes" id="UP000673434"/>
    </source>
</evidence>
<protein>
    <recommendedName>
        <fullName evidence="3">HTH luxR-type domain-containing protein</fullName>
    </recommendedName>
</protein>
<gene>
    <name evidence="1" type="ORF">J7S78_30835</name>
</gene>
<proteinExistence type="predicted"/>
<dbReference type="EMBL" id="JAGKON010000054">
    <property type="protein sequence ID" value="MBQ0604189.1"/>
    <property type="molecule type" value="Genomic_DNA"/>
</dbReference>
<evidence type="ECO:0008006" key="3">
    <source>
        <dbReference type="Google" id="ProtNLM"/>
    </source>
</evidence>
<organism evidence="1 2">
    <name type="scientific">Klebsiella oxytoca</name>
    <dbReference type="NCBI Taxonomy" id="571"/>
    <lineage>
        <taxon>Bacteria</taxon>
        <taxon>Pseudomonadati</taxon>
        <taxon>Pseudomonadota</taxon>
        <taxon>Gammaproteobacteria</taxon>
        <taxon>Enterobacterales</taxon>
        <taxon>Enterobacteriaceae</taxon>
        <taxon>Klebsiella/Raoultella group</taxon>
        <taxon>Klebsiella</taxon>
    </lineage>
</organism>
<reference evidence="1 2" key="1">
    <citation type="submission" date="2021-03" db="EMBL/GenBank/DDBJ databases">
        <authorList>
            <person name="Stanton E."/>
        </authorList>
    </citation>
    <scope>NUCLEOTIDE SEQUENCE [LARGE SCALE GENOMIC DNA]</scope>
    <source>
        <strain evidence="1 2">2020EL-00037</strain>
    </source>
</reference>
<comment type="caution">
    <text evidence="1">The sequence shown here is derived from an EMBL/GenBank/DDBJ whole genome shotgun (WGS) entry which is preliminary data.</text>
</comment>
<sequence length="213" mass="25154">MIRITMDIKDNFYKLGLESILDDILTTEFNKQMSYSHGLFFSNINSADITILSLCNGEVQLCQPFLANLNHGLLIVLTDTNTPKTNNLPLCCRNITYINTSHTIEEVKNILTSKIKYYLENGKEERFCISKSCNFWYVNYRQKSFLYNLIAHEKPLKIAKELTVSPREIYSKKRSLMNRFGIKTDCELVSLMNRFIFWMNIYQEKSYYCCWHR</sequence>
<dbReference type="Proteomes" id="UP000673434">
    <property type="component" value="Unassembled WGS sequence"/>
</dbReference>